<dbReference type="PANTHER" id="PTHR46539">
    <property type="entry name" value="E3 UBIQUITIN-PROTEIN LIGASE ATL42"/>
    <property type="match status" value="1"/>
</dbReference>
<evidence type="ECO:0000256" key="10">
    <source>
        <dbReference type="SAM" id="Phobius"/>
    </source>
</evidence>
<feature type="region of interest" description="Disordered" evidence="9">
    <location>
        <begin position="461"/>
        <end position="521"/>
    </location>
</feature>
<feature type="transmembrane region" description="Helical" evidence="10">
    <location>
        <begin position="251"/>
        <end position="276"/>
    </location>
</feature>
<dbReference type="GO" id="GO:0016020">
    <property type="term" value="C:membrane"/>
    <property type="evidence" value="ECO:0007669"/>
    <property type="project" value="UniProtKB-SubCell"/>
</dbReference>
<evidence type="ECO:0000256" key="4">
    <source>
        <dbReference type="ARBA" id="ARBA00022771"/>
    </source>
</evidence>
<gene>
    <name evidence="13" type="ORF">SISNIDRAFT_515620</name>
</gene>
<evidence type="ECO:0000259" key="12">
    <source>
        <dbReference type="PROSITE" id="PS50089"/>
    </source>
</evidence>
<evidence type="ECO:0000256" key="8">
    <source>
        <dbReference type="PROSITE-ProRule" id="PRU00175"/>
    </source>
</evidence>
<keyword evidence="4 8" id="KW-0863">Zinc-finger</keyword>
<accession>A0A165AAF4</accession>
<dbReference type="InterPro" id="IPR013083">
    <property type="entry name" value="Znf_RING/FYVE/PHD"/>
</dbReference>
<evidence type="ECO:0000256" key="5">
    <source>
        <dbReference type="ARBA" id="ARBA00022833"/>
    </source>
</evidence>
<keyword evidence="3" id="KW-0479">Metal-binding</keyword>
<evidence type="ECO:0000256" key="3">
    <source>
        <dbReference type="ARBA" id="ARBA00022723"/>
    </source>
</evidence>
<dbReference type="SUPFAM" id="SSF57850">
    <property type="entry name" value="RING/U-box"/>
    <property type="match status" value="1"/>
</dbReference>
<dbReference type="SMART" id="SM00184">
    <property type="entry name" value="RING"/>
    <property type="match status" value="1"/>
</dbReference>
<keyword evidence="2 10" id="KW-0812">Transmembrane</keyword>
<feature type="domain" description="RING-type" evidence="12">
    <location>
        <begin position="403"/>
        <end position="447"/>
    </location>
</feature>
<sequence length="521" mass="55999">MAAVVLVALALSALQVSGYIPAIPTNDTAAAQGIPINLTDSSTLTLTWNPMGSYTETVSYQVAGTNTTGLSQVRRANALCGALVHFSEQNLSNDTTLTPWIAFVACDANATDASQLYDIFTLAQDRGAVSALLYSQWSDSCVINPEYADPAEFNQIFDIFSTKRLTDAKLIENQFANVNATYANYNSSLLNSSFTDVEDAINGNTTGPPGYLVATLKAANATAFPTSSSFGGPDQSASPSPAKKGPPNTSLAMIILYAITGCVSALFCVVIITGAVRAIRNPERYGPRGPDPTMGMGQSRTQGLGRAIVDTFPIIKFGRDNTPLPTTGNKDAAANYANNQHVEMTDIRSPQSPRHQTEKDHYDAETSQGDVTSVGQSSTHDQEQSTPAAVDPLNPAAIGHETCPICIVDFEEGDDLRVLPCEGKHRFHQACVDPWLLELSSSCPLCREDFQTLESMVQGDYPDPNAGPSDRLSLTATQADSAPHGRNTRLSKYLRFAQRRRNHGSHRHESSSTLDETHGWS</sequence>
<keyword evidence="6 10" id="KW-1133">Transmembrane helix</keyword>
<dbReference type="STRING" id="1314777.A0A165AAF4"/>
<dbReference type="AlphaFoldDB" id="A0A165AAF4"/>
<dbReference type="EMBL" id="KV419395">
    <property type="protein sequence ID" value="KZS98699.1"/>
    <property type="molecule type" value="Genomic_DNA"/>
</dbReference>
<dbReference type="Proteomes" id="UP000076722">
    <property type="component" value="Unassembled WGS sequence"/>
</dbReference>
<keyword evidence="14" id="KW-1185">Reference proteome</keyword>
<evidence type="ECO:0000256" key="1">
    <source>
        <dbReference type="ARBA" id="ARBA00004370"/>
    </source>
</evidence>
<evidence type="ECO:0000256" key="6">
    <source>
        <dbReference type="ARBA" id="ARBA00022989"/>
    </source>
</evidence>
<evidence type="ECO:0000313" key="14">
    <source>
        <dbReference type="Proteomes" id="UP000076722"/>
    </source>
</evidence>
<feature type="region of interest" description="Disordered" evidence="9">
    <location>
        <begin position="344"/>
        <end position="391"/>
    </location>
</feature>
<evidence type="ECO:0000313" key="13">
    <source>
        <dbReference type="EMBL" id="KZS98699.1"/>
    </source>
</evidence>
<evidence type="ECO:0000256" key="11">
    <source>
        <dbReference type="SAM" id="SignalP"/>
    </source>
</evidence>
<dbReference type="Gene3D" id="3.30.40.10">
    <property type="entry name" value="Zinc/RING finger domain, C3HC4 (zinc finger)"/>
    <property type="match status" value="1"/>
</dbReference>
<comment type="subcellular location">
    <subcellularLocation>
        <location evidence="1">Membrane</location>
    </subcellularLocation>
</comment>
<keyword evidence="5" id="KW-0862">Zinc</keyword>
<feature type="signal peptide" evidence="11">
    <location>
        <begin position="1"/>
        <end position="18"/>
    </location>
</feature>
<dbReference type="GO" id="GO:0008270">
    <property type="term" value="F:zinc ion binding"/>
    <property type="evidence" value="ECO:0007669"/>
    <property type="project" value="UniProtKB-KW"/>
</dbReference>
<evidence type="ECO:0000256" key="9">
    <source>
        <dbReference type="SAM" id="MobiDB-lite"/>
    </source>
</evidence>
<dbReference type="PROSITE" id="PS50089">
    <property type="entry name" value="ZF_RING_2"/>
    <property type="match status" value="1"/>
</dbReference>
<dbReference type="CDD" id="cd16454">
    <property type="entry name" value="RING-H2_PA-TM-RING"/>
    <property type="match status" value="1"/>
</dbReference>
<dbReference type="Pfam" id="PF13639">
    <property type="entry name" value="zf-RING_2"/>
    <property type="match status" value="1"/>
</dbReference>
<dbReference type="OrthoDB" id="8062037at2759"/>
<feature type="compositionally biased region" description="Polar residues" evidence="9">
    <location>
        <begin position="344"/>
        <end position="354"/>
    </location>
</feature>
<dbReference type="PANTHER" id="PTHR46539:SF1">
    <property type="entry name" value="E3 UBIQUITIN-PROTEIN LIGASE ATL42"/>
    <property type="match status" value="1"/>
</dbReference>
<feature type="compositionally biased region" description="Basic and acidic residues" evidence="9">
    <location>
        <begin position="507"/>
        <end position="521"/>
    </location>
</feature>
<evidence type="ECO:0000256" key="2">
    <source>
        <dbReference type="ARBA" id="ARBA00022692"/>
    </source>
</evidence>
<organism evidence="13 14">
    <name type="scientific">Sistotremastrum niveocremeum HHB9708</name>
    <dbReference type="NCBI Taxonomy" id="1314777"/>
    <lineage>
        <taxon>Eukaryota</taxon>
        <taxon>Fungi</taxon>
        <taxon>Dikarya</taxon>
        <taxon>Basidiomycota</taxon>
        <taxon>Agaricomycotina</taxon>
        <taxon>Agaricomycetes</taxon>
        <taxon>Sistotremastrales</taxon>
        <taxon>Sistotremastraceae</taxon>
        <taxon>Sertulicium</taxon>
        <taxon>Sertulicium niveocremeum</taxon>
    </lineage>
</organism>
<keyword evidence="11" id="KW-0732">Signal</keyword>
<feature type="compositionally biased region" description="Basic and acidic residues" evidence="9">
    <location>
        <begin position="355"/>
        <end position="364"/>
    </location>
</feature>
<name>A0A165AAF4_9AGAM</name>
<proteinExistence type="predicted"/>
<feature type="compositionally biased region" description="Basic residues" evidence="9">
    <location>
        <begin position="497"/>
        <end position="506"/>
    </location>
</feature>
<reference evidence="13 14" key="1">
    <citation type="journal article" date="2016" name="Mol. Biol. Evol.">
        <title>Comparative Genomics of Early-Diverging Mushroom-Forming Fungi Provides Insights into the Origins of Lignocellulose Decay Capabilities.</title>
        <authorList>
            <person name="Nagy L.G."/>
            <person name="Riley R."/>
            <person name="Tritt A."/>
            <person name="Adam C."/>
            <person name="Daum C."/>
            <person name="Floudas D."/>
            <person name="Sun H."/>
            <person name="Yadav J.S."/>
            <person name="Pangilinan J."/>
            <person name="Larsson K.H."/>
            <person name="Matsuura K."/>
            <person name="Barry K."/>
            <person name="Labutti K."/>
            <person name="Kuo R."/>
            <person name="Ohm R.A."/>
            <person name="Bhattacharya S.S."/>
            <person name="Shirouzu T."/>
            <person name="Yoshinaga Y."/>
            <person name="Martin F.M."/>
            <person name="Grigoriev I.V."/>
            <person name="Hibbett D.S."/>
        </authorList>
    </citation>
    <scope>NUCLEOTIDE SEQUENCE [LARGE SCALE GENOMIC DNA]</scope>
    <source>
        <strain evidence="13 14">HHB9708</strain>
    </source>
</reference>
<evidence type="ECO:0000256" key="7">
    <source>
        <dbReference type="ARBA" id="ARBA00023136"/>
    </source>
</evidence>
<dbReference type="InterPro" id="IPR001841">
    <property type="entry name" value="Znf_RING"/>
</dbReference>
<feature type="chain" id="PRO_5007855233" description="RING-type domain-containing protein" evidence="11">
    <location>
        <begin position="19"/>
        <end position="521"/>
    </location>
</feature>
<feature type="compositionally biased region" description="Polar residues" evidence="9">
    <location>
        <begin position="365"/>
        <end position="387"/>
    </location>
</feature>
<keyword evidence="7 10" id="KW-0472">Membrane</keyword>
<protein>
    <recommendedName>
        <fullName evidence="12">RING-type domain-containing protein</fullName>
    </recommendedName>
</protein>